<proteinExistence type="predicted"/>
<feature type="transmembrane region" description="Helical" evidence="2">
    <location>
        <begin position="6"/>
        <end position="32"/>
    </location>
</feature>
<evidence type="ECO:0000256" key="1">
    <source>
        <dbReference type="SAM" id="Coils"/>
    </source>
</evidence>
<organism evidence="3 4">
    <name type="scientific">Penicillium coprophilum</name>
    <dbReference type="NCBI Taxonomy" id="36646"/>
    <lineage>
        <taxon>Eukaryota</taxon>
        <taxon>Fungi</taxon>
        <taxon>Dikarya</taxon>
        <taxon>Ascomycota</taxon>
        <taxon>Pezizomycotina</taxon>
        <taxon>Eurotiomycetes</taxon>
        <taxon>Eurotiomycetidae</taxon>
        <taxon>Eurotiales</taxon>
        <taxon>Aspergillaceae</taxon>
        <taxon>Penicillium</taxon>
    </lineage>
</organism>
<protein>
    <submittedName>
        <fullName evidence="3">Uncharacterized protein</fullName>
    </submittedName>
</protein>
<evidence type="ECO:0000256" key="2">
    <source>
        <dbReference type="SAM" id="Phobius"/>
    </source>
</evidence>
<accession>A0A1V6V966</accession>
<name>A0A1V6V966_9EURO</name>
<gene>
    <name evidence="3" type="ORF">PENCOP_c001G00489</name>
</gene>
<feature type="coiled-coil region" evidence="1">
    <location>
        <begin position="41"/>
        <end position="68"/>
    </location>
</feature>
<dbReference type="AlphaFoldDB" id="A0A1V6V966"/>
<dbReference type="EMBL" id="MDDG01000001">
    <property type="protein sequence ID" value="OQE47196.1"/>
    <property type="molecule type" value="Genomic_DNA"/>
</dbReference>
<evidence type="ECO:0000313" key="4">
    <source>
        <dbReference type="Proteomes" id="UP000191500"/>
    </source>
</evidence>
<reference evidence="4" key="1">
    <citation type="journal article" date="2017" name="Nat. Microbiol.">
        <title>Global analysis of biosynthetic gene clusters reveals vast potential of secondary metabolite production in Penicillium species.</title>
        <authorList>
            <person name="Nielsen J.C."/>
            <person name="Grijseels S."/>
            <person name="Prigent S."/>
            <person name="Ji B."/>
            <person name="Dainat J."/>
            <person name="Nielsen K.F."/>
            <person name="Frisvad J.C."/>
            <person name="Workman M."/>
            <person name="Nielsen J."/>
        </authorList>
    </citation>
    <scope>NUCLEOTIDE SEQUENCE [LARGE SCALE GENOMIC DNA]</scope>
    <source>
        <strain evidence="4">IBT 31321</strain>
    </source>
</reference>
<dbReference type="Proteomes" id="UP000191500">
    <property type="component" value="Unassembled WGS sequence"/>
</dbReference>
<keyword evidence="4" id="KW-1185">Reference proteome</keyword>
<evidence type="ECO:0000313" key="3">
    <source>
        <dbReference type="EMBL" id="OQE47196.1"/>
    </source>
</evidence>
<keyword evidence="2" id="KW-0812">Transmembrane</keyword>
<sequence>MDGLIFFVVFPIIDTPLVTLAAAWIKALLLWLHVWMIRRSFNALKRDIDAYETRMTIWEKEFRELKKQVNAELAKPPIWENRLHATQQDTLTPAQAERLRDETETLKARTCMIRRKIILLWKVRKSLDAMRMDQLNRLAILERSIDLWRT</sequence>
<keyword evidence="1" id="KW-0175">Coiled coil</keyword>
<comment type="caution">
    <text evidence="3">The sequence shown here is derived from an EMBL/GenBank/DDBJ whole genome shotgun (WGS) entry which is preliminary data.</text>
</comment>
<keyword evidence="2" id="KW-1133">Transmembrane helix</keyword>
<keyword evidence="2" id="KW-0472">Membrane</keyword>